<dbReference type="AlphaFoldDB" id="A0A7G9Z9E7"/>
<protein>
    <submittedName>
        <fullName evidence="2">Uncharacterized protein</fullName>
    </submittedName>
</protein>
<keyword evidence="1" id="KW-0812">Transmembrane</keyword>
<sequence>MCVADNDGHERDITNISDAIEGANYSSFNEINNFTTSPLDAGNYLFCFAVATIICLHFLVNDVPGLAELCAISGFNPYIENKKDF</sequence>
<keyword evidence="1" id="KW-1133">Transmembrane helix</keyword>
<proteinExistence type="predicted"/>
<name>A0A7G9Z9E7_9EURY</name>
<organism evidence="2">
    <name type="scientific">Candidatus Methanophaga sp. ANME-1 ERB7</name>
    <dbReference type="NCBI Taxonomy" id="2759913"/>
    <lineage>
        <taxon>Archaea</taxon>
        <taxon>Methanobacteriati</taxon>
        <taxon>Methanobacteriota</taxon>
        <taxon>Stenosarchaea group</taxon>
        <taxon>Methanomicrobia</taxon>
        <taxon>Candidatus Methanophagales</taxon>
        <taxon>Candidatus Methanophagaceae</taxon>
        <taxon>Candidatus Methanophaga</taxon>
    </lineage>
</organism>
<evidence type="ECO:0000313" key="2">
    <source>
        <dbReference type="EMBL" id="QNO56881.1"/>
    </source>
</evidence>
<feature type="transmembrane region" description="Helical" evidence="1">
    <location>
        <begin position="41"/>
        <end position="60"/>
    </location>
</feature>
<reference evidence="2" key="1">
    <citation type="submission" date="2020-06" db="EMBL/GenBank/DDBJ databases">
        <title>Unique genomic features of the anaerobic methanotrophic archaea.</title>
        <authorList>
            <person name="Chadwick G.L."/>
            <person name="Skennerton C.T."/>
            <person name="Laso-Perez R."/>
            <person name="Leu A.O."/>
            <person name="Speth D.R."/>
            <person name="Yu H."/>
            <person name="Morgan-Lang C."/>
            <person name="Hatzenpichler R."/>
            <person name="Goudeau D."/>
            <person name="Malmstrom R."/>
            <person name="Brazelton W.J."/>
            <person name="Woyke T."/>
            <person name="Hallam S.J."/>
            <person name="Tyson G.W."/>
            <person name="Wegener G."/>
            <person name="Boetius A."/>
            <person name="Orphan V."/>
        </authorList>
    </citation>
    <scope>NUCLEOTIDE SEQUENCE</scope>
</reference>
<evidence type="ECO:0000256" key="1">
    <source>
        <dbReference type="SAM" id="Phobius"/>
    </source>
</evidence>
<gene>
    <name evidence="2" type="ORF">KGHFPOIM_00023</name>
</gene>
<accession>A0A7G9Z9E7</accession>
<dbReference type="EMBL" id="MT631671">
    <property type="protein sequence ID" value="QNO56881.1"/>
    <property type="molecule type" value="Genomic_DNA"/>
</dbReference>
<keyword evidence="1" id="KW-0472">Membrane</keyword>